<evidence type="ECO:0000313" key="2">
    <source>
        <dbReference type="Proteomes" id="UP000469325"/>
    </source>
</evidence>
<dbReference type="EMBL" id="VUNC01000001">
    <property type="protein sequence ID" value="MST71991.1"/>
    <property type="molecule type" value="Genomic_DNA"/>
</dbReference>
<organism evidence="1 2">
    <name type="scientific">Olsenella porci</name>
    <dbReference type="NCBI Taxonomy" id="2652279"/>
    <lineage>
        <taxon>Bacteria</taxon>
        <taxon>Bacillati</taxon>
        <taxon>Actinomycetota</taxon>
        <taxon>Coriobacteriia</taxon>
        <taxon>Coriobacteriales</taxon>
        <taxon>Atopobiaceae</taxon>
        <taxon>Olsenella</taxon>
    </lineage>
</organism>
<dbReference type="Gene3D" id="2.30.110.10">
    <property type="entry name" value="Electron Transport, Fmn-binding Protein, Chain A"/>
    <property type="match status" value="1"/>
</dbReference>
<dbReference type="InterPro" id="IPR012349">
    <property type="entry name" value="Split_barrel_FMN-bd"/>
</dbReference>
<proteinExistence type="predicted"/>
<reference evidence="1 2" key="1">
    <citation type="submission" date="2019-08" db="EMBL/GenBank/DDBJ databases">
        <title>In-depth cultivation of the pig gut microbiome towards novel bacterial diversity and tailored functional studies.</title>
        <authorList>
            <person name="Wylensek D."/>
            <person name="Hitch T.C.A."/>
            <person name="Clavel T."/>
        </authorList>
    </citation>
    <scope>NUCLEOTIDE SEQUENCE [LARGE SCALE GENOMIC DNA]</scope>
    <source>
        <strain evidence="1 2">CA-Schmier-601-WT-1</strain>
    </source>
</reference>
<gene>
    <name evidence="1" type="ORF">FYJ68_02545</name>
</gene>
<accession>A0A6N7XRB5</accession>
<protein>
    <submittedName>
        <fullName evidence="1">Pyridoxamine 5'-phosphate oxidase family protein</fullName>
    </submittedName>
</protein>
<evidence type="ECO:0000313" key="1">
    <source>
        <dbReference type="EMBL" id="MST71991.1"/>
    </source>
</evidence>
<dbReference type="InterPro" id="IPR024747">
    <property type="entry name" value="Pyridox_Oxase-rel"/>
</dbReference>
<dbReference type="Pfam" id="PF12900">
    <property type="entry name" value="Pyridox_ox_2"/>
    <property type="match status" value="1"/>
</dbReference>
<dbReference type="PANTHER" id="PTHR34071">
    <property type="entry name" value="5-NITROIMIDAZOLE ANTIBIOTICS RESISTANCE PROTEIN, NIMA-FAMILY-RELATED PROTEIN-RELATED"/>
    <property type="match status" value="1"/>
</dbReference>
<dbReference type="SUPFAM" id="SSF50475">
    <property type="entry name" value="FMN-binding split barrel"/>
    <property type="match status" value="1"/>
</dbReference>
<comment type="caution">
    <text evidence="1">The sequence shown here is derived from an EMBL/GenBank/DDBJ whole genome shotgun (WGS) entry which is preliminary data.</text>
</comment>
<name>A0A6N7XRB5_9ACTN</name>
<keyword evidence="2" id="KW-1185">Reference proteome</keyword>
<dbReference type="RefSeq" id="WP_154433716.1">
    <property type="nucleotide sequence ID" value="NZ_VUNC01000001.1"/>
</dbReference>
<dbReference type="Proteomes" id="UP000469325">
    <property type="component" value="Unassembled WGS sequence"/>
</dbReference>
<dbReference type="AlphaFoldDB" id="A0A6N7XRB5"/>
<dbReference type="PANTHER" id="PTHR34071:SF2">
    <property type="entry name" value="FLAVIN-NUCLEOTIDE-BINDING PROTEIN"/>
    <property type="match status" value="1"/>
</dbReference>
<sequence length="162" mass="17488">MEFPMRRADRALGEDEALRLVAESSHAVLSTVDADGEPYGVPISFALEGRSMYLHGAAAAGHRLANVGGSCRACLTVVSADEVVPAQFTTHYSSAIAFGTLRPARDDAEKREGLRALVRKYAPDHMEAGERYIDAAIDQTSVLVMEVDRVTGKSNAPGRRRD</sequence>